<organism evidence="1 2">
    <name type="scientific">Penicillium roqueforti (strain FM164)</name>
    <dbReference type="NCBI Taxonomy" id="1365484"/>
    <lineage>
        <taxon>Eukaryota</taxon>
        <taxon>Fungi</taxon>
        <taxon>Dikarya</taxon>
        <taxon>Ascomycota</taxon>
        <taxon>Pezizomycotina</taxon>
        <taxon>Eurotiomycetes</taxon>
        <taxon>Eurotiomycetidae</taxon>
        <taxon>Eurotiales</taxon>
        <taxon>Aspergillaceae</taxon>
        <taxon>Penicillium</taxon>
    </lineage>
</organism>
<protein>
    <submittedName>
        <fullName evidence="1">Genomic scaffold, ProqFM164S03</fullName>
    </submittedName>
</protein>
<keyword evidence="2" id="KW-1185">Reference proteome</keyword>
<name>W6QB20_PENRF</name>
<accession>W6QB20</accession>
<reference evidence="1" key="1">
    <citation type="journal article" date="2014" name="Nat. Commun.">
        <title>Multiple recent horizontal transfers of a large genomic region in cheese making fungi.</title>
        <authorList>
            <person name="Cheeseman K."/>
            <person name="Ropars J."/>
            <person name="Renault P."/>
            <person name="Dupont J."/>
            <person name="Gouzy J."/>
            <person name="Branca A."/>
            <person name="Abraham A.L."/>
            <person name="Ceppi M."/>
            <person name="Conseiller E."/>
            <person name="Debuchy R."/>
            <person name="Malagnac F."/>
            <person name="Goarin A."/>
            <person name="Silar P."/>
            <person name="Lacoste S."/>
            <person name="Sallet E."/>
            <person name="Bensimon A."/>
            <person name="Giraud T."/>
            <person name="Brygoo Y."/>
        </authorList>
    </citation>
    <scope>NUCLEOTIDE SEQUENCE [LARGE SCALE GENOMIC DNA]</scope>
    <source>
        <strain evidence="1">FM164</strain>
    </source>
</reference>
<sequence>MELAGKLASRHCDGKPLTASRLMNGAFNICYRVAFANGYRVVVRFTALGRVSNIPHNISSRERFDNAADYFEKLARHQLYHLRLQRNDTITNEADCRKKYITRCLFRKLSRQVSEEHCSGPFQLYCNDLRPCNILVMHRGLSLLGWLIGSSSMLPPFNSQ</sequence>
<dbReference type="OrthoDB" id="4362075at2759"/>
<dbReference type="EMBL" id="HG792017">
    <property type="protein sequence ID" value="CDM33660.1"/>
    <property type="molecule type" value="Genomic_DNA"/>
</dbReference>
<proteinExistence type="predicted"/>
<gene>
    <name evidence="1" type="ORF">PROQFM164_S03g000384</name>
</gene>
<dbReference type="Proteomes" id="UP000030686">
    <property type="component" value="Unassembled WGS sequence"/>
</dbReference>
<evidence type="ECO:0000313" key="1">
    <source>
        <dbReference type="EMBL" id="CDM33660.1"/>
    </source>
</evidence>
<evidence type="ECO:0000313" key="2">
    <source>
        <dbReference type="Proteomes" id="UP000030686"/>
    </source>
</evidence>
<dbReference type="STRING" id="1365484.W6QB20"/>
<dbReference type="AlphaFoldDB" id="W6QB20"/>